<evidence type="ECO:0000313" key="1">
    <source>
        <dbReference type="EMBL" id="MFN1215614.1"/>
    </source>
</evidence>
<keyword evidence="2" id="KW-1185">Reference proteome</keyword>
<protein>
    <recommendedName>
        <fullName evidence="3">HNH domain-containing protein</fullName>
    </recommendedName>
</protein>
<dbReference type="Proteomes" id="UP001634154">
    <property type="component" value="Unassembled WGS sequence"/>
</dbReference>
<proteinExistence type="predicted"/>
<dbReference type="EMBL" id="JBJXVJ010000001">
    <property type="protein sequence ID" value="MFN1215614.1"/>
    <property type="molecule type" value="Genomic_DNA"/>
</dbReference>
<evidence type="ECO:0000313" key="2">
    <source>
        <dbReference type="Proteomes" id="UP001634154"/>
    </source>
</evidence>
<accession>A0ABW9JX46</accession>
<gene>
    <name evidence="1" type="ORF">ACKW6Q_01395</name>
</gene>
<organism evidence="1 2">
    <name type="scientific">Chryseobacterium kwangjuense</name>
    <dbReference type="NCBI Taxonomy" id="267125"/>
    <lineage>
        <taxon>Bacteria</taxon>
        <taxon>Pseudomonadati</taxon>
        <taxon>Bacteroidota</taxon>
        <taxon>Flavobacteriia</taxon>
        <taxon>Flavobacteriales</taxon>
        <taxon>Weeksellaceae</taxon>
        <taxon>Chryseobacterium group</taxon>
        <taxon>Chryseobacterium</taxon>
    </lineage>
</organism>
<dbReference type="Gene3D" id="1.10.30.50">
    <property type="match status" value="1"/>
</dbReference>
<name>A0ABW9JX46_9FLAO</name>
<evidence type="ECO:0008006" key="3">
    <source>
        <dbReference type="Google" id="ProtNLM"/>
    </source>
</evidence>
<dbReference type="RefSeq" id="WP_409355415.1">
    <property type="nucleotide sequence ID" value="NZ_JBJXVJ010000001.1"/>
</dbReference>
<comment type="caution">
    <text evidence="1">The sequence shown here is derived from an EMBL/GenBank/DDBJ whole genome shotgun (WGS) entry which is preliminary data.</text>
</comment>
<reference evidence="1 2" key="1">
    <citation type="submission" date="2024-12" db="EMBL/GenBank/DDBJ databases">
        <title>Draft genome sequence of Chryseobacterium kwangjuense AG447.</title>
        <authorList>
            <person name="Cheptsov V.S."/>
            <person name="Belov A."/>
            <person name="Zavarzina A.G."/>
        </authorList>
    </citation>
    <scope>NUCLEOTIDE SEQUENCE [LARGE SCALE GENOMIC DNA]</scope>
    <source>
        <strain evidence="1 2">AG447</strain>
    </source>
</reference>
<sequence>MIYFNLSAHQNIIDEHYTKLEPYLLKKIDESTINKNLKDFLKNNLEKIITAKPIELIKLHKDFTSNTSYNSASNKKVKKIFNYKYFSSKSDNGGYDGYELAKNLAVRTCLYCNRNYTLTVMKGNKTAGKFTRPEFDHFFDKGVHPLLALSIYNLIPSCKICNSSLKGRTKFSLNSYLHPFLDDVINFYNFGYKPHDVKSILGGSSNLEIEIKIDSGDRKLDKKIEKTKDVFRLEEIFSAHSEELKDLFEIRHRYSQKYLVELFKKYEKLGLKYNEVYKTAFGVNFLESEFSKRPFSKLKKDILEHLKII</sequence>